<keyword evidence="3" id="KW-1185">Reference proteome</keyword>
<evidence type="ECO:0008006" key="4">
    <source>
        <dbReference type="Google" id="ProtNLM"/>
    </source>
</evidence>
<sequence>MTHVAQSKGSAWREVIVRSLLAIVGGYVVTYALVAALARVLPIERVDTTVVVTLVSFVIYLVFLLWAFAARSSRRVGLVVASSAVFAAIGFWPQLLKVLGQ</sequence>
<feature type="transmembrane region" description="Helical" evidence="1">
    <location>
        <begin position="50"/>
        <end position="69"/>
    </location>
</feature>
<dbReference type="RefSeq" id="WP_093396196.1">
    <property type="nucleotide sequence ID" value="NZ_LT629736.1"/>
</dbReference>
<accession>A0A1H1XP53</accession>
<dbReference type="STRING" id="487184.SAMN05216421_2920"/>
<evidence type="ECO:0000256" key="1">
    <source>
        <dbReference type="SAM" id="Phobius"/>
    </source>
</evidence>
<organism evidence="2 3">
    <name type="scientific">Halopseudomonas xinjiangensis</name>
    <dbReference type="NCBI Taxonomy" id="487184"/>
    <lineage>
        <taxon>Bacteria</taxon>
        <taxon>Pseudomonadati</taxon>
        <taxon>Pseudomonadota</taxon>
        <taxon>Gammaproteobacteria</taxon>
        <taxon>Pseudomonadales</taxon>
        <taxon>Pseudomonadaceae</taxon>
        <taxon>Halopseudomonas</taxon>
    </lineage>
</organism>
<dbReference type="EMBL" id="LT629736">
    <property type="protein sequence ID" value="SDT11028.1"/>
    <property type="molecule type" value="Genomic_DNA"/>
</dbReference>
<keyword evidence="1" id="KW-0472">Membrane</keyword>
<feature type="transmembrane region" description="Helical" evidence="1">
    <location>
        <begin position="20"/>
        <end position="38"/>
    </location>
</feature>
<keyword evidence="1" id="KW-1133">Transmembrane helix</keyword>
<evidence type="ECO:0000313" key="2">
    <source>
        <dbReference type="EMBL" id="SDT11028.1"/>
    </source>
</evidence>
<dbReference type="AlphaFoldDB" id="A0A1H1XP53"/>
<name>A0A1H1XP53_9GAMM</name>
<dbReference type="Proteomes" id="UP000243207">
    <property type="component" value="Chromosome I"/>
</dbReference>
<reference evidence="3" key="1">
    <citation type="submission" date="2016-10" db="EMBL/GenBank/DDBJ databases">
        <authorList>
            <person name="Varghese N."/>
            <person name="Submissions S."/>
        </authorList>
    </citation>
    <scope>NUCLEOTIDE SEQUENCE [LARGE SCALE GENOMIC DNA]</scope>
    <source>
        <strain evidence="3">NRRL B-51270</strain>
    </source>
</reference>
<protein>
    <recommendedName>
        <fullName evidence="4">Iron transporter</fullName>
    </recommendedName>
</protein>
<keyword evidence="1" id="KW-0812">Transmembrane</keyword>
<proteinExistence type="predicted"/>
<evidence type="ECO:0000313" key="3">
    <source>
        <dbReference type="Proteomes" id="UP000243207"/>
    </source>
</evidence>
<gene>
    <name evidence="2" type="ORF">SAMN05216421_2920</name>
</gene>
<feature type="transmembrane region" description="Helical" evidence="1">
    <location>
        <begin position="76"/>
        <end position="95"/>
    </location>
</feature>
<dbReference type="OrthoDB" id="6915623at2"/>